<evidence type="ECO:0000256" key="3">
    <source>
        <dbReference type="ARBA" id="ARBA00022679"/>
    </source>
</evidence>
<name>A0A1H7RR38_9BURK</name>
<dbReference type="Proteomes" id="UP000199120">
    <property type="component" value="Unassembled WGS sequence"/>
</dbReference>
<evidence type="ECO:0000256" key="6">
    <source>
        <dbReference type="ARBA" id="ARBA00023136"/>
    </source>
</evidence>
<proteinExistence type="inferred from homology"/>
<keyword evidence="11" id="KW-1185">Reference proteome</keyword>
<feature type="transmembrane region" description="Helical" evidence="9">
    <location>
        <begin position="392"/>
        <end position="409"/>
    </location>
</feature>
<evidence type="ECO:0000256" key="7">
    <source>
        <dbReference type="ARBA" id="ARBA00024033"/>
    </source>
</evidence>
<evidence type="ECO:0000256" key="4">
    <source>
        <dbReference type="ARBA" id="ARBA00022692"/>
    </source>
</evidence>
<feature type="transmembrane region" description="Helical" evidence="9">
    <location>
        <begin position="231"/>
        <end position="251"/>
    </location>
</feature>
<keyword evidence="2" id="KW-1003">Cell membrane</keyword>
<feature type="transmembrane region" description="Helical" evidence="9">
    <location>
        <begin position="124"/>
        <end position="149"/>
    </location>
</feature>
<dbReference type="GO" id="GO:0005886">
    <property type="term" value="C:plasma membrane"/>
    <property type="evidence" value="ECO:0007669"/>
    <property type="project" value="UniProtKB-SubCell"/>
</dbReference>
<reference evidence="11" key="1">
    <citation type="submission" date="2016-10" db="EMBL/GenBank/DDBJ databases">
        <authorList>
            <person name="Varghese N."/>
            <person name="Submissions S."/>
        </authorList>
    </citation>
    <scope>NUCLEOTIDE SEQUENCE [LARGE SCALE GENOMIC DNA]</scope>
    <source>
        <strain evidence="11">LMG 26416</strain>
    </source>
</reference>
<keyword evidence="5 9" id="KW-1133">Transmembrane helix</keyword>
<dbReference type="RefSeq" id="WP_090551659.1">
    <property type="nucleotide sequence ID" value="NZ_FNSR01000003.1"/>
</dbReference>
<feature type="transmembrane region" description="Helical" evidence="9">
    <location>
        <begin position="346"/>
        <end position="363"/>
    </location>
</feature>
<dbReference type="InterPro" id="IPR018584">
    <property type="entry name" value="GT87"/>
</dbReference>
<keyword evidence="3" id="KW-0808">Transferase</keyword>
<feature type="transmembrane region" description="Helical" evidence="9">
    <location>
        <begin position="370"/>
        <end position="386"/>
    </location>
</feature>
<organism evidence="10 11">
    <name type="scientific">Paraburkholderia caballeronis</name>
    <dbReference type="NCBI Taxonomy" id="416943"/>
    <lineage>
        <taxon>Bacteria</taxon>
        <taxon>Pseudomonadati</taxon>
        <taxon>Pseudomonadota</taxon>
        <taxon>Betaproteobacteria</taxon>
        <taxon>Burkholderiales</taxon>
        <taxon>Burkholderiaceae</taxon>
        <taxon>Paraburkholderia</taxon>
    </lineage>
</organism>
<evidence type="ECO:0000256" key="8">
    <source>
        <dbReference type="SAM" id="MobiDB-lite"/>
    </source>
</evidence>
<evidence type="ECO:0000256" key="2">
    <source>
        <dbReference type="ARBA" id="ARBA00022475"/>
    </source>
</evidence>
<keyword evidence="4 9" id="KW-0812">Transmembrane</keyword>
<evidence type="ECO:0000313" key="10">
    <source>
        <dbReference type="EMBL" id="SEL62645.1"/>
    </source>
</evidence>
<dbReference type="GO" id="GO:0016758">
    <property type="term" value="F:hexosyltransferase activity"/>
    <property type="evidence" value="ECO:0007669"/>
    <property type="project" value="InterPro"/>
</dbReference>
<comment type="subcellular location">
    <subcellularLocation>
        <location evidence="1">Cell membrane</location>
        <topology evidence="1">Multi-pass membrane protein</topology>
    </subcellularLocation>
</comment>
<protein>
    <recommendedName>
        <fullName evidence="12">Alpha-1,2-mannosyltransferase</fullName>
    </recommendedName>
</protein>
<dbReference type="AlphaFoldDB" id="A0A1H7RR38"/>
<dbReference type="Pfam" id="PF09594">
    <property type="entry name" value="GT87"/>
    <property type="match status" value="1"/>
</dbReference>
<accession>A0A1H7RR38</accession>
<sequence>MNPRQPPSAGNGDEPVETHEENAARPARRHWLNPQRLVVYPAALLACYVLGPLVFLIRSWLHPAADHGPLAQDYLAFWSGSYLALHGHAIDAYNVPALTAVETTALTRSPGVLPWLYPPTFLLLVYPVALLPYWLSVVLFLAVTSAAFVRMASAIVPGRTAMLVALAFPGTGVVLLAGQNGLLTAVFMGVGLILLRRRPVLAGISFGLLCIKPHLAVLIPLALLCSRSWRALFATAVTALVMLGASIWAFGTDTLMAFVHNMGLIANYVDTGQSKLDRIPTFFSMLRLWHVPTAVAYGLQIVSACAGAAAVVYAWTRSCSDELRAATLACASLMVSPYLFDYDLTWYGLVIAWFCRHALAAGFRRGEREWLVLLWLAPMAGIFAVPHLHFQFLPLVTAGSLVVLVRRIVFERSRAGVRNVGATEPVAT</sequence>
<comment type="similarity">
    <text evidence="7">Belongs to the glycosyltransferase 87 family.</text>
</comment>
<evidence type="ECO:0000256" key="5">
    <source>
        <dbReference type="ARBA" id="ARBA00022989"/>
    </source>
</evidence>
<feature type="transmembrane region" description="Helical" evidence="9">
    <location>
        <begin position="200"/>
        <end position="224"/>
    </location>
</feature>
<feature type="transmembrane region" description="Helical" evidence="9">
    <location>
        <begin position="323"/>
        <end position="340"/>
    </location>
</feature>
<feature type="transmembrane region" description="Helical" evidence="9">
    <location>
        <begin position="37"/>
        <end position="61"/>
    </location>
</feature>
<evidence type="ECO:0008006" key="12">
    <source>
        <dbReference type="Google" id="ProtNLM"/>
    </source>
</evidence>
<feature type="region of interest" description="Disordered" evidence="8">
    <location>
        <begin position="1"/>
        <end position="26"/>
    </location>
</feature>
<evidence type="ECO:0000256" key="1">
    <source>
        <dbReference type="ARBA" id="ARBA00004651"/>
    </source>
</evidence>
<feature type="transmembrane region" description="Helical" evidence="9">
    <location>
        <begin position="161"/>
        <end position="194"/>
    </location>
</feature>
<dbReference type="OrthoDB" id="8962112at2"/>
<keyword evidence="6 9" id="KW-0472">Membrane</keyword>
<gene>
    <name evidence="10" type="ORF">SAMN05192542_110150</name>
</gene>
<evidence type="ECO:0000313" key="11">
    <source>
        <dbReference type="Proteomes" id="UP000199120"/>
    </source>
</evidence>
<feature type="transmembrane region" description="Helical" evidence="9">
    <location>
        <begin position="294"/>
        <end position="316"/>
    </location>
</feature>
<evidence type="ECO:0000256" key="9">
    <source>
        <dbReference type="SAM" id="Phobius"/>
    </source>
</evidence>
<dbReference type="EMBL" id="FOAJ01000010">
    <property type="protein sequence ID" value="SEL62645.1"/>
    <property type="molecule type" value="Genomic_DNA"/>
</dbReference>
<dbReference type="STRING" id="416943.SAMN05445871_5524"/>